<name>A0ABY7EM00_MYAAR</name>
<feature type="compositionally biased region" description="Basic and acidic residues" evidence="1">
    <location>
        <begin position="318"/>
        <end position="337"/>
    </location>
</feature>
<feature type="compositionally biased region" description="Basic and acidic residues" evidence="1">
    <location>
        <begin position="58"/>
        <end position="68"/>
    </location>
</feature>
<proteinExistence type="predicted"/>
<organism evidence="2 3">
    <name type="scientific">Mya arenaria</name>
    <name type="common">Soft-shell clam</name>
    <dbReference type="NCBI Taxonomy" id="6604"/>
    <lineage>
        <taxon>Eukaryota</taxon>
        <taxon>Metazoa</taxon>
        <taxon>Spiralia</taxon>
        <taxon>Lophotrochozoa</taxon>
        <taxon>Mollusca</taxon>
        <taxon>Bivalvia</taxon>
        <taxon>Autobranchia</taxon>
        <taxon>Heteroconchia</taxon>
        <taxon>Euheterodonta</taxon>
        <taxon>Imparidentia</taxon>
        <taxon>Neoheterodontei</taxon>
        <taxon>Myida</taxon>
        <taxon>Myoidea</taxon>
        <taxon>Myidae</taxon>
        <taxon>Mya</taxon>
    </lineage>
</organism>
<keyword evidence="3" id="KW-1185">Reference proteome</keyword>
<sequence>MTTNQNVNEAEGYTSDEDNNCPGWFYHAPARRRSLEPVGYPAMSQIPGLAEDEGPPEEPPRSLFRETDTKYVRLAKQGGRQNLLMMKENSGEKKPAAYYPRNEWFYLADNAMEDEAEKKKNEIEYDFLRPEYMVHEAYKQEPGHLYERPARGPISHDKLSVFERDGGKRVTDKTVRLPEVRKPGYGVRSGKPLRMPKHKPQSADTEPGRGPKPLRYLPMPGSANNKEKPKMSKIIGYAYEREWQDEHRKWQDKQETGKYRHQQMTNIRQVPEGFVQSEYNMSFGKPTAVIHTEVNREDCQQSSRPSEGKSGYSVRQTETQRLREAKLQKSPEKEVFKMTRFKNIPARTESHRPQAV</sequence>
<feature type="region of interest" description="Disordered" evidence="1">
    <location>
        <begin position="1"/>
        <end position="22"/>
    </location>
</feature>
<dbReference type="PANTHER" id="PTHR31097">
    <property type="entry name" value="SI:DKEY-276J7.1"/>
    <property type="match status" value="1"/>
</dbReference>
<evidence type="ECO:0000313" key="2">
    <source>
        <dbReference type="EMBL" id="WAR10139.1"/>
    </source>
</evidence>
<accession>A0ABY7EM00</accession>
<evidence type="ECO:0000256" key="1">
    <source>
        <dbReference type="SAM" id="MobiDB-lite"/>
    </source>
</evidence>
<protein>
    <submittedName>
        <fullName evidence="2">CG057-like protein</fullName>
    </submittedName>
</protein>
<feature type="region of interest" description="Disordered" evidence="1">
    <location>
        <begin position="178"/>
        <end position="231"/>
    </location>
</feature>
<dbReference type="Proteomes" id="UP001164746">
    <property type="component" value="Chromosome 7"/>
</dbReference>
<dbReference type="EMBL" id="CP111018">
    <property type="protein sequence ID" value="WAR10139.1"/>
    <property type="molecule type" value="Genomic_DNA"/>
</dbReference>
<dbReference type="Pfam" id="PF17662">
    <property type="entry name" value="DUF5524"/>
    <property type="match status" value="1"/>
</dbReference>
<gene>
    <name evidence="2" type="ORF">MAR_035215</name>
</gene>
<feature type="region of interest" description="Disordered" evidence="1">
    <location>
        <begin position="294"/>
        <end position="356"/>
    </location>
</feature>
<reference evidence="2" key="1">
    <citation type="submission" date="2022-11" db="EMBL/GenBank/DDBJ databases">
        <title>Centuries of genome instability and evolution in soft-shell clam transmissible cancer (bioRxiv).</title>
        <authorList>
            <person name="Hart S.F.M."/>
            <person name="Yonemitsu M.A."/>
            <person name="Giersch R.M."/>
            <person name="Beal B.F."/>
            <person name="Arriagada G."/>
            <person name="Davis B.W."/>
            <person name="Ostrander E.A."/>
            <person name="Goff S.P."/>
            <person name="Metzger M.J."/>
        </authorList>
    </citation>
    <scope>NUCLEOTIDE SEQUENCE</scope>
    <source>
        <strain evidence="2">MELC-2E11</strain>
        <tissue evidence="2">Siphon/mantle</tissue>
    </source>
</reference>
<evidence type="ECO:0000313" key="3">
    <source>
        <dbReference type="Proteomes" id="UP001164746"/>
    </source>
</evidence>
<dbReference type="PANTHER" id="PTHR31097:SF2">
    <property type="entry name" value="CHROMOSOME 7 OPEN READING FRAME 57"/>
    <property type="match status" value="1"/>
</dbReference>
<dbReference type="InterPro" id="IPR040247">
    <property type="entry name" value="DUF5524"/>
</dbReference>
<feature type="region of interest" description="Disordered" evidence="1">
    <location>
        <begin position="42"/>
        <end position="68"/>
    </location>
</feature>